<evidence type="ECO:0000256" key="5">
    <source>
        <dbReference type="ARBA" id="ARBA00022728"/>
    </source>
</evidence>
<dbReference type="PROSITE" id="PS51358">
    <property type="entry name" value="NOP"/>
    <property type="match status" value="1"/>
</dbReference>
<dbReference type="GO" id="GO:0000244">
    <property type="term" value="P:spliceosomal tri-snRNP complex assembly"/>
    <property type="evidence" value="ECO:0007669"/>
    <property type="project" value="InterPro"/>
</dbReference>
<dbReference type="AlphaFoldDB" id="A0A813XQ57"/>
<dbReference type="FunFam" id="1.10.246.90:FF:000002">
    <property type="entry name" value="U4/U6 small nuclear ribonucleoprotein Prp31"/>
    <property type="match status" value="1"/>
</dbReference>
<evidence type="ECO:0000256" key="7">
    <source>
        <dbReference type="ARBA" id="ARBA00023187"/>
    </source>
</evidence>
<evidence type="ECO:0000256" key="9">
    <source>
        <dbReference type="ARBA" id="ARBA00023274"/>
    </source>
</evidence>
<dbReference type="InterPro" id="IPR012976">
    <property type="entry name" value="NOSIC"/>
</dbReference>
<evidence type="ECO:0000313" key="14">
    <source>
        <dbReference type="EMBL" id="CAF0868460.1"/>
    </source>
</evidence>
<feature type="compositionally biased region" description="Basic residues" evidence="12">
    <location>
        <begin position="354"/>
        <end position="363"/>
    </location>
</feature>
<comment type="function">
    <text evidence="11">Involved in pre-mRNA splicing as component of the spliceosome. Required for the assembly of the U4/U5/U6 tri-snRNP complex, one of the building blocks of the spliceosome.</text>
</comment>
<dbReference type="GO" id="GO:0046540">
    <property type="term" value="C:U4/U6 x U5 tri-snRNP complex"/>
    <property type="evidence" value="ECO:0007669"/>
    <property type="project" value="InterPro"/>
</dbReference>
<dbReference type="PANTHER" id="PTHR13904:SF0">
    <property type="entry name" value="U4_U6 SMALL NUCLEAR RIBONUCLEOPROTEIN PRP31"/>
    <property type="match status" value="1"/>
</dbReference>
<dbReference type="InterPro" id="IPR042239">
    <property type="entry name" value="Nop_C"/>
</dbReference>
<dbReference type="InterPro" id="IPR019175">
    <property type="entry name" value="Prp31_C"/>
</dbReference>
<feature type="compositionally biased region" description="Basic and acidic residues" evidence="12">
    <location>
        <begin position="16"/>
        <end position="33"/>
    </location>
</feature>
<evidence type="ECO:0000256" key="1">
    <source>
        <dbReference type="ARBA" id="ARBA00004123"/>
    </source>
</evidence>
<keyword evidence="7" id="KW-0508">mRNA splicing</keyword>
<dbReference type="GO" id="GO:0003723">
    <property type="term" value="F:RNA binding"/>
    <property type="evidence" value="ECO:0007669"/>
    <property type="project" value="UniProtKB-KW"/>
</dbReference>
<dbReference type="SUPFAM" id="SSF89124">
    <property type="entry name" value="Nop domain"/>
    <property type="match status" value="1"/>
</dbReference>
<evidence type="ECO:0000259" key="13">
    <source>
        <dbReference type="PROSITE" id="PS51358"/>
    </source>
</evidence>
<dbReference type="Gene3D" id="1.10.287.4070">
    <property type="match status" value="1"/>
</dbReference>
<comment type="caution">
    <text evidence="14">The sequence shown here is derived from an EMBL/GenBank/DDBJ whole genome shotgun (WGS) entry which is preliminary data.</text>
</comment>
<keyword evidence="9" id="KW-0687">Ribonucleoprotein</keyword>
<reference evidence="14" key="1">
    <citation type="submission" date="2021-02" db="EMBL/GenBank/DDBJ databases">
        <authorList>
            <person name="Nowell W R."/>
        </authorList>
    </citation>
    <scope>NUCLEOTIDE SEQUENCE</scope>
</reference>
<sequence length="504" mass="55794">MSLADELLADLEETNENERNTGEEKDQSMKMDIDSNPNELNQLKRNVNSVHHVAKLQESILLQETMRKIDFHTKHQRKSTMEIEGPVEYDPEYLLIVDANHLLVKIDDEIDIIHNFVKGIYKKRFPELEQLVQLPLDYLKTVQVLANNVDRAKNNEHLQKFLTQATIMIVSVSASTTQGKNLTDEELERVMEGCQMAMKLSEDKQTMLTYVESRMSFIAPNLSTIVGASTAAKLIGMAGGLTNLTKMPSCNILLLGAQKKQLGGFSTTAAMPHAGAIYYSKIVQDCPPDLRVKVARLVSCKVTLAARIDSCHECPQGQQGKALLSEIEKRVEKLTEPPPVKAVKPLPAPIDSGRKKRGGRRHRKMKERLGMTELRSGANKTAFGTIEEDAYQEDLGFSAGLIGKSGSGKVRAAQVDSKTKARISQKLQKTLQQQNNTYGGTTTVHNRKQISGTASSVAFTPLQGLEIVNPNAAEKDRTGIESQKYFSNSFGFTKISPSVIPKTT</sequence>
<dbReference type="Pfam" id="PF01798">
    <property type="entry name" value="Nop"/>
    <property type="match status" value="1"/>
</dbReference>
<comment type="subcellular location">
    <subcellularLocation>
        <location evidence="1">Nucleus</location>
    </subcellularLocation>
</comment>
<dbReference type="GO" id="GO:0071011">
    <property type="term" value="C:precatalytic spliceosome"/>
    <property type="evidence" value="ECO:0007669"/>
    <property type="project" value="TreeGrafter"/>
</dbReference>
<evidence type="ECO:0000256" key="11">
    <source>
        <dbReference type="ARBA" id="ARBA00045397"/>
    </source>
</evidence>
<evidence type="ECO:0000256" key="8">
    <source>
        <dbReference type="ARBA" id="ARBA00023242"/>
    </source>
</evidence>
<dbReference type="InterPro" id="IPR002687">
    <property type="entry name" value="Nop_dom"/>
</dbReference>
<dbReference type="GO" id="GO:0005687">
    <property type="term" value="C:U4 snRNP"/>
    <property type="evidence" value="ECO:0007669"/>
    <property type="project" value="TreeGrafter"/>
</dbReference>
<keyword evidence="15" id="KW-1185">Reference proteome</keyword>
<evidence type="ECO:0000256" key="12">
    <source>
        <dbReference type="SAM" id="MobiDB-lite"/>
    </source>
</evidence>
<feature type="region of interest" description="Disordered" evidence="12">
    <location>
        <begin position="12"/>
        <end position="37"/>
    </location>
</feature>
<keyword evidence="8" id="KW-0539">Nucleus</keyword>
<proteinExistence type="inferred from homology"/>
<gene>
    <name evidence="14" type="ORF">XAT740_LOCUS6364</name>
</gene>
<evidence type="ECO:0000256" key="6">
    <source>
        <dbReference type="ARBA" id="ARBA00022884"/>
    </source>
</evidence>
<dbReference type="SMART" id="SM00931">
    <property type="entry name" value="NOSIC"/>
    <property type="match status" value="1"/>
</dbReference>
<protein>
    <recommendedName>
        <fullName evidence="3">U4/U6 small nuclear ribonucleoprotein Prp31</fullName>
    </recommendedName>
    <alternativeName>
        <fullName evidence="10">Pre-mRNA-processing factor 31</fullName>
    </alternativeName>
</protein>
<dbReference type="FunFam" id="1.10.287.4070:FF:000003">
    <property type="entry name" value="U4/U6 small nuclear ribonucleoprotein PRP31"/>
    <property type="match status" value="1"/>
</dbReference>
<evidence type="ECO:0000256" key="3">
    <source>
        <dbReference type="ARBA" id="ARBA00013538"/>
    </source>
</evidence>
<dbReference type="Gene3D" id="1.10.246.90">
    <property type="entry name" value="Nop domain"/>
    <property type="match status" value="1"/>
</dbReference>
<name>A0A813XQ57_ADIRI</name>
<keyword evidence="5" id="KW-0747">Spliceosome</keyword>
<dbReference type="InterPro" id="IPR027105">
    <property type="entry name" value="Prp31"/>
</dbReference>
<evidence type="ECO:0000256" key="2">
    <source>
        <dbReference type="ARBA" id="ARBA00005572"/>
    </source>
</evidence>
<keyword evidence="6" id="KW-0694">RNA-binding</keyword>
<comment type="similarity">
    <text evidence="2">Belongs to the PRP31 family.</text>
</comment>
<accession>A0A813XQ57</accession>
<dbReference type="Proteomes" id="UP000663828">
    <property type="component" value="Unassembled WGS sequence"/>
</dbReference>
<feature type="region of interest" description="Disordered" evidence="12">
    <location>
        <begin position="339"/>
        <end position="363"/>
    </location>
</feature>
<evidence type="ECO:0000256" key="4">
    <source>
        <dbReference type="ARBA" id="ARBA00022664"/>
    </source>
</evidence>
<keyword evidence="4" id="KW-0507">mRNA processing</keyword>
<feature type="domain" description="Nop" evidence="13">
    <location>
        <begin position="218"/>
        <end position="336"/>
    </location>
</feature>
<dbReference type="InterPro" id="IPR036070">
    <property type="entry name" value="Nop_dom_sf"/>
</dbReference>
<organism evidence="14 15">
    <name type="scientific">Adineta ricciae</name>
    <name type="common">Rotifer</name>
    <dbReference type="NCBI Taxonomy" id="249248"/>
    <lineage>
        <taxon>Eukaryota</taxon>
        <taxon>Metazoa</taxon>
        <taxon>Spiralia</taxon>
        <taxon>Gnathifera</taxon>
        <taxon>Rotifera</taxon>
        <taxon>Eurotatoria</taxon>
        <taxon>Bdelloidea</taxon>
        <taxon>Adinetida</taxon>
        <taxon>Adinetidae</taxon>
        <taxon>Adineta</taxon>
    </lineage>
</organism>
<dbReference type="EMBL" id="CAJNOR010000288">
    <property type="protein sequence ID" value="CAF0868460.1"/>
    <property type="molecule type" value="Genomic_DNA"/>
</dbReference>
<dbReference type="PANTHER" id="PTHR13904">
    <property type="entry name" value="PRE-MRNA SPLICING FACTOR PRP31"/>
    <property type="match status" value="1"/>
</dbReference>
<evidence type="ECO:0000313" key="15">
    <source>
        <dbReference type="Proteomes" id="UP000663828"/>
    </source>
</evidence>
<dbReference type="Pfam" id="PF09785">
    <property type="entry name" value="Prp31_C"/>
    <property type="match status" value="1"/>
</dbReference>
<evidence type="ECO:0000256" key="10">
    <source>
        <dbReference type="ARBA" id="ARBA00030766"/>
    </source>
</evidence>